<keyword evidence="1" id="KW-0040">ANK repeat</keyword>
<name>A0AA36FL23_OCTVU</name>
<dbReference type="SMART" id="SM00248">
    <property type="entry name" value="ANK"/>
    <property type="match status" value="1"/>
</dbReference>
<feature type="compositionally biased region" description="Low complexity" evidence="2">
    <location>
        <begin position="717"/>
        <end position="761"/>
    </location>
</feature>
<gene>
    <name evidence="3" type="ORF">OCTVUL_1B020976</name>
</gene>
<feature type="compositionally biased region" description="Low complexity" evidence="2">
    <location>
        <begin position="810"/>
        <end position="823"/>
    </location>
</feature>
<dbReference type="Proteomes" id="UP001162480">
    <property type="component" value="Chromosome 28"/>
</dbReference>
<dbReference type="Pfam" id="PF12796">
    <property type="entry name" value="Ank_2"/>
    <property type="match status" value="1"/>
</dbReference>
<feature type="compositionally biased region" description="Basic residues" evidence="2">
    <location>
        <begin position="521"/>
        <end position="536"/>
    </location>
</feature>
<feature type="compositionally biased region" description="Polar residues" evidence="2">
    <location>
        <begin position="972"/>
        <end position="997"/>
    </location>
</feature>
<feature type="repeat" description="ANK" evidence="1">
    <location>
        <begin position="397"/>
        <end position="429"/>
    </location>
</feature>
<feature type="compositionally biased region" description="Low complexity" evidence="2">
    <location>
        <begin position="645"/>
        <end position="667"/>
    </location>
</feature>
<feature type="region of interest" description="Disordered" evidence="2">
    <location>
        <begin position="491"/>
        <end position="546"/>
    </location>
</feature>
<feature type="compositionally biased region" description="Low complexity" evidence="2">
    <location>
        <begin position="679"/>
        <end position="688"/>
    </location>
</feature>
<evidence type="ECO:0000313" key="4">
    <source>
        <dbReference type="Proteomes" id="UP001162480"/>
    </source>
</evidence>
<dbReference type="InterPro" id="IPR036770">
    <property type="entry name" value="Ankyrin_rpt-contain_sf"/>
</dbReference>
<feature type="compositionally biased region" description="Low complexity" evidence="2">
    <location>
        <begin position="946"/>
        <end position="962"/>
    </location>
</feature>
<feature type="compositionally biased region" description="Gly residues" evidence="2">
    <location>
        <begin position="45"/>
        <end position="67"/>
    </location>
</feature>
<dbReference type="AlphaFoldDB" id="A0AA36FL23"/>
<reference evidence="3" key="1">
    <citation type="submission" date="2023-08" db="EMBL/GenBank/DDBJ databases">
        <authorList>
            <person name="Alioto T."/>
            <person name="Alioto T."/>
            <person name="Gomez Garrido J."/>
        </authorList>
    </citation>
    <scope>NUCLEOTIDE SEQUENCE</scope>
</reference>
<feature type="region of interest" description="Disordered" evidence="2">
    <location>
        <begin position="38"/>
        <end position="67"/>
    </location>
</feature>
<feature type="compositionally biased region" description="Polar residues" evidence="2">
    <location>
        <begin position="500"/>
        <end position="514"/>
    </location>
</feature>
<keyword evidence="4" id="KW-1185">Reference proteome</keyword>
<dbReference type="EMBL" id="OX597841">
    <property type="protein sequence ID" value="CAI9742955.1"/>
    <property type="molecule type" value="Genomic_DNA"/>
</dbReference>
<evidence type="ECO:0000313" key="3">
    <source>
        <dbReference type="EMBL" id="CAI9742955.1"/>
    </source>
</evidence>
<dbReference type="PROSITE" id="PS50088">
    <property type="entry name" value="ANK_REPEAT"/>
    <property type="match status" value="1"/>
</dbReference>
<evidence type="ECO:0000256" key="2">
    <source>
        <dbReference type="SAM" id="MobiDB-lite"/>
    </source>
</evidence>
<feature type="compositionally biased region" description="Polar residues" evidence="2">
    <location>
        <begin position="105"/>
        <end position="118"/>
    </location>
</feature>
<feature type="region of interest" description="Disordered" evidence="2">
    <location>
        <begin position="637"/>
        <end position="845"/>
    </location>
</feature>
<accession>A0AA36FL23</accession>
<dbReference type="SUPFAM" id="SSF48403">
    <property type="entry name" value="Ankyrin repeat"/>
    <property type="match status" value="1"/>
</dbReference>
<dbReference type="Gene3D" id="1.25.40.20">
    <property type="entry name" value="Ankyrin repeat-containing domain"/>
    <property type="match status" value="1"/>
</dbReference>
<dbReference type="InterPro" id="IPR002110">
    <property type="entry name" value="Ankyrin_rpt"/>
</dbReference>
<evidence type="ECO:0000256" key="1">
    <source>
        <dbReference type="PROSITE-ProRule" id="PRU00023"/>
    </source>
</evidence>
<feature type="compositionally biased region" description="Basic and acidic residues" evidence="2">
    <location>
        <begin position="694"/>
        <end position="708"/>
    </location>
</feature>
<protein>
    <submittedName>
        <fullName evidence="3">Synphilin-1 isoform X1</fullName>
    </submittedName>
</protein>
<organism evidence="3 4">
    <name type="scientific">Octopus vulgaris</name>
    <name type="common">Common octopus</name>
    <dbReference type="NCBI Taxonomy" id="6645"/>
    <lineage>
        <taxon>Eukaryota</taxon>
        <taxon>Metazoa</taxon>
        <taxon>Spiralia</taxon>
        <taxon>Lophotrochozoa</taxon>
        <taxon>Mollusca</taxon>
        <taxon>Cephalopoda</taxon>
        <taxon>Coleoidea</taxon>
        <taxon>Octopodiformes</taxon>
        <taxon>Octopoda</taxon>
        <taxon>Incirrata</taxon>
        <taxon>Octopodidae</taxon>
        <taxon>Octopus</taxon>
    </lineage>
</organism>
<feature type="region of interest" description="Disordered" evidence="2">
    <location>
        <begin position="105"/>
        <end position="133"/>
    </location>
</feature>
<feature type="compositionally biased region" description="Polar residues" evidence="2">
    <location>
        <begin position="935"/>
        <end position="945"/>
    </location>
</feature>
<feature type="region of interest" description="Disordered" evidence="2">
    <location>
        <begin position="931"/>
        <end position="1005"/>
    </location>
</feature>
<sequence length="1090" mass="121167">MACSSSGSSSNGGGGCGCGGSSVGNFLSIKSLKQRYVQRSHDGRLGGGEGGGRGGGRGGGGGGGGGGSGADANFNLWNRRFDEDFETFVKEFPIDDNISECFASSSDDTVRNSDSTVSGDDMQRGQRLKVKSEKDARSKVTEAVCFLEKKITQNRKQKPRIGNNLFRRKDNAEQALRAKKSLSYDDLRQPEDDYLFPLSDTCSLEGGCTGQSARMRNKALFGSQRRCRVLTDSNVNNNRQGQMRPCSTKAANTFTVTADITPNTPTNNNNCNIASNGCSHSGSCSSLNNNSNGVKSGSDVECNGNRNSRFHRDSFRRPKVDVGHNASISLGPSIKEKGRQSNMVDCGVWSHPQKGLVTHKILKKALMESPKLKVETNGLALLGDVCMECEDLRMSEKGYTLAHCAAYNGHLQCLQVLVEKAFDLTALDPQGLRPSQVALSAGHIDCWNYLAVFELSHILLREMCNFGSLVERVNNQLESVRSEAEMLRHTLESRSHDLRNQMQSVREVTRSIQRSLDPHHPHSHHHHHHHHRHQQSSKHQCPGQQGPTYQVIQESLTLLERVECDLAELCRVDSDGGSSRKSCPEGSLEWILKQIEKLEMDDSHINDIRQLENVEKRCRVIRNFLLLEDDQQNASGWREDYHDGMSTSSMQSSVSSSSSSNSVSSSTRLRRVPRRGQPSVSCASSPSSRTRAAQHGDPRLKMSEEQLRHTLPRRRQQQQQPQQQQKPQEQHQQLPQRWLHQQWHQQHQQQHQHQQQSPSRQNARRPVSYSKQPGHRSEEASRMLGPPLSGRGLVLASSVTDTTDMESSSDWESSSQESMESSMNARSEGSVPYVKSKPSTSSSWNFVPPKSGERINLLDVDARVHGKYLPHRSSVDRLTDMESELASTSANMQDSPGSLRQERLANHFRYLEKNTKMRDEDLRGGVTAVEKHGPNTKNYQAGDTHSNCPPNSNNENGNGCQNLSEGDFEMASHSSTTLSETAGRTFQKGPNSAPSTSRPDHEFRGWAHNANRPLKRNDSFQNNANIQRKDFIGRCRQTIDDEGLPFNQSFSLGGSQTSSKPWYDVSDDDTSVYTSTYGIVGYDSESSFYT</sequence>
<proteinExistence type="predicted"/>